<keyword evidence="6" id="KW-0282">Flagellum</keyword>
<dbReference type="Pfam" id="PF02119">
    <property type="entry name" value="FlgI"/>
    <property type="match status" value="1"/>
</dbReference>
<dbReference type="HAMAP" id="MF_00416">
    <property type="entry name" value="FlgI"/>
    <property type="match status" value="1"/>
</dbReference>
<accession>A0A5K7YDR2</accession>
<organism evidence="6 7">
    <name type="scientific">Desulfosarcina alkanivorans</name>
    <dbReference type="NCBI Taxonomy" id="571177"/>
    <lineage>
        <taxon>Bacteria</taxon>
        <taxon>Pseudomonadati</taxon>
        <taxon>Thermodesulfobacteriota</taxon>
        <taxon>Desulfobacteria</taxon>
        <taxon>Desulfobacterales</taxon>
        <taxon>Desulfosarcinaceae</taxon>
        <taxon>Desulfosarcina</taxon>
    </lineage>
</organism>
<evidence type="ECO:0000256" key="5">
    <source>
        <dbReference type="HAMAP-Rule" id="MF_00416"/>
    </source>
</evidence>
<dbReference type="Proteomes" id="UP000427906">
    <property type="component" value="Chromosome"/>
</dbReference>
<dbReference type="InterPro" id="IPR001782">
    <property type="entry name" value="Flag_FlgI"/>
</dbReference>
<keyword evidence="6" id="KW-0969">Cilium</keyword>
<dbReference type="GO" id="GO:0009428">
    <property type="term" value="C:bacterial-type flagellum basal body, distal rod, P ring"/>
    <property type="evidence" value="ECO:0007669"/>
    <property type="project" value="InterPro"/>
</dbReference>
<name>A0A5K7YDR2_9BACT</name>
<evidence type="ECO:0000313" key="7">
    <source>
        <dbReference type="Proteomes" id="UP000427906"/>
    </source>
</evidence>
<dbReference type="PANTHER" id="PTHR30381:SF0">
    <property type="entry name" value="FLAGELLAR P-RING PROTEIN"/>
    <property type="match status" value="1"/>
</dbReference>
<protein>
    <recommendedName>
        <fullName evidence="5">Flagellar P-ring protein</fullName>
    </recommendedName>
    <alternativeName>
        <fullName evidence="5">Basal body P-ring protein</fullName>
    </alternativeName>
</protein>
<evidence type="ECO:0000256" key="2">
    <source>
        <dbReference type="ARBA" id="ARBA00004117"/>
    </source>
</evidence>
<comment type="subunit">
    <text evidence="5">The basal body constitutes a major portion of the flagellar organelle and consists of four rings (L,P,S, and M) mounted on a central rod.</text>
</comment>
<gene>
    <name evidence="5 6" type="primary">flgI</name>
    <name evidence="6" type="ORF">DSCA_07130</name>
</gene>
<dbReference type="GO" id="GO:0005198">
    <property type="term" value="F:structural molecule activity"/>
    <property type="evidence" value="ECO:0007669"/>
    <property type="project" value="InterPro"/>
</dbReference>
<dbReference type="PRINTS" id="PR01010">
    <property type="entry name" value="FLGPRINGFLGI"/>
</dbReference>
<evidence type="ECO:0000256" key="3">
    <source>
        <dbReference type="ARBA" id="ARBA00022729"/>
    </source>
</evidence>
<sequence>MAGAARLKDIAEINGVRKNQLVGYGLVVGLDGSGDGKKATFTVQSMASMLEKMGVTVDQKDIQVKNVAAVMVTATLQPFARRGNRMDVLVSSIGDAKNLQGGTLMMTPLKGVDGRIYAVAQGPVNTGGFGAGGAASSVVKNFPTVGRVLSGAIIEREVPNNFGDRDRLMFSLHNPDFTTADRVVNVINAQFPEPLARAQDAGTIEIRVPDRYMGNTVSLLASLGALEVETDNDAKVVINERTGTVVMGDQVRISTIAIAHGNLSIVVQENVNVSQPLPFSEGQTVASPNTRINVQEDGNQLVVVPRGVSIGQVVNALNALGVTPRDLIAIFQAIKAAGALQADLEVI</sequence>
<keyword evidence="3" id="KW-0732">Signal</keyword>
<dbReference type="KEGG" id="dalk:DSCA_07130"/>
<keyword evidence="6" id="KW-0966">Cell projection</keyword>
<evidence type="ECO:0000256" key="4">
    <source>
        <dbReference type="ARBA" id="ARBA00023143"/>
    </source>
</evidence>
<comment type="subcellular location">
    <subcellularLocation>
        <location evidence="2 5">Bacterial flagellum basal body</location>
    </subcellularLocation>
</comment>
<keyword evidence="4 5" id="KW-0975">Bacterial flagellum</keyword>
<evidence type="ECO:0000313" key="6">
    <source>
        <dbReference type="EMBL" id="BBO66783.1"/>
    </source>
</evidence>
<reference evidence="6 7" key="1">
    <citation type="submission" date="2019-11" db="EMBL/GenBank/DDBJ databases">
        <title>Comparative genomics of hydrocarbon-degrading Desulfosarcina strains.</title>
        <authorList>
            <person name="Watanabe M."/>
            <person name="Kojima H."/>
            <person name="Fukui M."/>
        </authorList>
    </citation>
    <scope>NUCLEOTIDE SEQUENCE [LARGE SCALE GENOMIC DNA]</scope>
    <source>
        <strain evidence="6 7">PL12</strain>
    </source>
</reference>
<dbReference type="PANTHER" id="PTHR30381">
    <property type="entry name" value="FLAGELLAR P-RING PERIPLASMIC PROTEIN FLGI"/>
    <property type="match status" value="1"/>
</dbReference>
<comment type="function">
    <text evidence="1 5">Assembles around the rod to form the L-ring and probably protects the motor/basal body from shearing forces during rotation.</text>
</comment>
<proteinExistence type="inferred from homology"/>
<dbReference type="EMBL" id="AP021874">
    <property type="protein sequence ID" value="BBO66783.1"/>
    <property type="molecule type" value="Genomic_DNA"/>
</dbReference>
<dbReference type="GO" id="GO:0030288">
    <property type="term" value="C:outer membrane-bounded periplasmic space"/>
    <property type="evidence" value="ECO:0007669"/>
    <property type="project" value="InterPro"/>
</dbReference>
<comment type="similarity">
    <text evidence="5">Belongs to the FlgI family.</text>
</comment>
<keyword evidence="7" id="KW-1185">Reference proteome</keyword>
<dbReference type="GO" id="GO:0071973">
    <property type="term" value="P:bacterial-type flagellum-dependent cell motility"/>
    <property type="evidence" value="ECO:0007669"/>
    <property type="project" value="InterPro"/>
</dbReference>
<evidence type="ECO:0000256" key="1">
    <source>
        <dbReference type="ARBA" id="ARBA00002591"/>
    </source>
</evidence>
<dbReference type="NCBIfam" id="NF003676">
    <property type="entry name" value="PRK05303.1"/>
    <property type="match status" value="1"/>
</dbReference>
<dbReference type="AlphaFoldDB" id="A0A5K7YDR2"/>